<gene>
    <name evidence="1" type="ORF">FCL54_23065</name>
</gene>
<name>A0A5R9F0K4_9BACL</name>
<evidence type="ECO:0000313" key="2">
    <source>
        <dbReference type="Proteomes" id="UP000308230"/>
    </source>
</evidence>
<dbReference type="OrthoDB" id="2867711at2"/>
<reference evidence="1 2" key="1">
    <citation type="submission" date="2019-04" db="EMBL/GenBank/DDBJ databases">
        <title>Bacillus caeni sp. nov., a bacterium isolated from mangrove sediment.</title>
        <authorList>
            <person name="Huang H."/>
            <person name="Mo K."/>
            <person name="Hu Y."/>
        </authorList>
    </citation>
    <scope>NUCLEOTIDE SEQUENCE [LARGE SCALE GENOMIC DNA]</scope>
    <source>
        <strain evidence="1 2">HB172195</strain>
    </source>
</reference>
<dbReference type="Proteomes" id="UP000308230">
    <property type="component" value="Unassembled WGS sequence"/>
</dbReference>
<dbReference type="AlphaFoldDB" id="A0A5R9F0K4"/>
<evidence type="ECO:0000313" key="1">
    <source>
        <dbReference type="EMBL" id="TLS34948.1"/>
    </source>
</evidence>
<organism evidence="1 2">
    <name type="scientific">Exobacillus caeni</name>
    <dbReference type="NCBI Taxonomy" id="2574798"/>
    <lineage>
        <taxon>Bacteria</taxon>
        <taxon>Bacillati</taxon>
        <taxon>Bacillota</taxon>
        <taxon>Bacilli</taxon>
        <taxon>Bacillales</taxon>
        <taxon>Guptibacillaceae</taxon>
        <taxon>Exobacillus</taxon>
    </lineage>
</organism>
<comment type="caution">
    <text evidence="1">The sequence shown here is derived from an EMBL/GenBank/DDBJ whole genome shotgun (WGS) entry which is preliminary data.</text>
</comment>
<evidence type="ECO:0008006" key="3">
    <source>
        <dbReference type="Google" id="ProtNLM"/>
    </source>
</evidence>
<keyword evidence="2" id="KW-1185">Reference proteome</keyword>
<protein>
    <recommendedName>
        <fullName evidence="3">S9 family peptidase</fullName>
    </recommendedName>
</protein>
<dbReference type="RefSeq" id="WP_138129654.1">
    <property type="nucleotide sequence ID" value="NZ_SWLG01000035.1"/>
</dbReference>
<sequence length="311" mass="35809">MIRLEKKRRSLLPQHIEKIDRKKKANTLCFNLWNSEPNTSVANEGFSEVLMDSNNNYWFTKKADKHQVTIYVFDQMSGILKNFTVNGKPSFYEFEDAIYVACEGEGWQGWVYQFSKVNPEIMESWEVDGIFCDLEKGENALYISYYQVETDQAVLTIYEKNESTDIKLGKGFSPVNLLSTEQGICVAAISIHSSVTDKILCIKEDFEIACLAELDFSPRRLYIRRDELVVHGLNGKTGKSDQLVYISMESGKINKYRVPSGQIFESSDTHFSLYNPEIQTIAVWDHDSKSIISIREVSSQQRPNRFDFDFS</sequence>
<dbReference type="EMBL" id="SWLG01000035">
    <property type="protein sequence ID" value="TLS34948.1"/>
    <property type="molecule type" value="Genomic_DNA"/>
</dbReference>
<proteinExistence type="predicted"/>
<accession>A0A5R9F0K4</accession>